<evidence type="ECO:0008006" key="5">
    <source>
        <dbReference type="Google" id="ProtNLM"/>
    </source>
</evidence>
<comment type="caution">
    <text evidence="3">The sequence shown here is derived from an EMBL/GenBank/DDBJ whole genome shotgun (WGS) entry which is preliminary data.</text>
</comment>
<protein>
    <recommendedName>
        <fullName evidence="5">Phenylalanyl-tRNA synthetase beta subunit</fullName>
    </recommendedName>
</protein>
<dbReference type="Gene3D" id="2.40.50.140">
    <property type="entry name" value="Nucleic acid-binding proteins"/>
    <property type="match status" value="1"/>
</dbReference>
<dbReference type="InterPro" id="IPR005121">
    <property type="entry name" value="Fdx_antiC-bd"/>
</dbReference>
<evidence type="ECO:0000259" key="1">
    <source>
        <dbReference type="PROSITE" id="PS51447"/>
    </source>
</evidence>
<name>A0ABQ4DR38_9CELL</name>
<dbReference type="Pfam" id="PF03484">
    <property type="entry name" value="B5"/>
    <property type="match status" value="1"/>
</dbReference>
<feature type="domain" description="FDX-ACB" evidence="1">
    <location>
        <begin position="622"/>
        <end position="713"/>
    </location>
</feature>
<dbReference type="InterPro" id="IPR036690">
    <property type="entry name" value="Fdx_antiC-bd_sf"/>
</dbReference>
<dbReference type="PROSITE" id="PS51483">
    <property type="entry name" value="B5"/>
    <property type="match status" value="1"/>
</dbReference>
<dbReference type="Gene3D" id="3.30.930.10">
    <property type="entry name" value="Bira Bifunctional Protein, Domain 2"/>
    <property type="match status" value="1"/>
</dbReference>
<dbReference type="RefSeq" id="WP_203676269.1">
    <property type="nucleotide sequence ID" value="NZ_BONP01000038.1"/>
</dbReference>
<sequence length="714" mass="72769">MRVPLSWLNDLLVEPVSARVAAEALGDAGLTVSRVEGVGAASPHVVVGEVVSVDADGAVVRVPTCEPVRVPASVGPLRPGARVAVAMAGALLPDDAPSGTVRVPRSGAGAVLRVGEVCRARDLGGDGGAAVPLPPDASLGAPVAPLLPAAAGDTVLTLRVPGHLPHARSLAGLAAEVAARAGTSVVPDEDPPASGLRAAPLAVATADVEAAAVLVPEPAPGAVDPQVRRRLQLAGLRPDGPLVAAVRAVAYRTGVRITLHPSSPGPLRLAVHADGPPGSGPHHVDGVRPPVPGEPPTWVVVATAVRGARPGPAAALREVCHAVGADPVHAAAGGGPDGPRRVLVLDLAATARRTGLTLGADEVARLVARVDARAEPDDDGRVRVTVPPSRPDLRDEVALADELVRLAGVGDVVASWPAPLHRRPEAPRRTLEQRVRRALLGEGRQELVTSLVTRADAPTGEDDVPLVPGDGPRAAVRSDLAVDLARRAAARPDGGRVRVFEVGGVVSRDGRERRVAAIASRGPAAGGDPAELLRDVARAVRAVVDAAGAGRDVALLPADGAAPGGVVVVVRGRPVGRAGLQHVVRRAHRTTVAAAELDLDELVAASAAPRGRAPAVPVRRSGPHPALTRDLTLDVPGGGPSALELLDVLRAAAPLVTDVRVVDSHVRDDHGVTRCLTFRLTLASPWRDVTRAEGNAVVAHAVTVCEGRGARVRR</sequence>
<evidence type="ECO:0000313" key="4">
    <source>
        <dbReference type="Proteomes" id="UP000614741"/>
    </source>
</evidence>
<dbReference type="EMBL" id="BONP01000038">
    <property type="protein sequence ID" value="GIG41799.1"/>
    <property type="molecule type" value="Genomic_DNA"/>
</dbReference>
<dbReference type="SUPFAM" id="SSF46955">
    <property type="entry name" value="Putative DNA-binding domain"/>
    <property type="match status" value="2"/>
</dbReference>
<dbReference type="InterPro" id="IPR012340">
    <property type="entry name" value="NA-bd_OB-fold"/>
</dbReference>
<dbReference type="SMART" id="SM00896">
    <property type="entry name" value="FDX-ACB"/>
    <property type="match status" value="1"/>
</dbReference>
<evidence type="ECO:0000259" key="2">
    <source>
        <dbReference type="PROSITE" id="PS51483"/>
    </source>
</evidence>
<dbReference type="InterPro" id="IPR009061">
    <property type="entry name" value="DNA-bd_dom_put_sf"/>
</dbReference>
<accession>A0ABQ4DR38</accession>
<dbReference type="Proteomes" id="UP000614741">
    <property type="component" value="Unassembled WGS sequence"/>
</dbReference>
<gene>
    <name evidence="3" type="ORF">Cph01nite_35610</name>
</gene>
<dbReference type="SMART" id="SM00874">
    <property type="entry name" value="B5"/>
    <property type="match status" value="1"/>
</dbReference>
<feature type="domain" description="B5" evidence="2">
    <location>
        <begin position="338"/>
        <end position="414"/>
    </location>
</feature>
<dbReference type="InterPro" id="IPR045864">
    <property type="entry name" value="aa-tRNA-synth_II/BPL/LPL"/>
</dbReference>
<organism evidence="3 4">
    <name type="scientific">Cellulomonas phragmiteti</name>
    <dbReference type="NCBI Taxonomy" id="478780"/>
    <lineage>
        <taxon>Bacteria</taxon>
        <taxon>Bacillati</taxon>
        <taxon>Actinomycetota</taxon>
        <taxon>Actinomycetes</taxon>
        <taxon>Micrococcales</taxon>
        <taxon>Cellulomonadaceae</taxon>
        <taxon>Cellulomonas</taxon>
    </lineage>
</organism>
<keyword evidence="4" id="KW-1185">Reference proteome</keyword>
<reference evidence="3 4" key="1">
    <citation type="submission" date="2021-01" db="EMBL/GenBank/DDBJ databases">
        <title>Whole genome shotgun sequence of Cellulomonas phragmiteti NBRC 110785.</title>
        <authorList>
            <person name="Komaki H."/>
            <person name="Tamura T."/>
        </authorList>
    </citation>
    <scope>NUCLEOTIDE SEQUENCE [LARGE SCALE GENOMIC DNA]</scope>
    <source>
        <strain evidence="3 4">NBRC 110785</strain>
    </source>
</reference>
<dbReference type="Gene3D" id="3.30.56.10">
    <property type="match status" value="2"/>
</dbReference>
<evidence type="ECO:0000313" key="3">
    <source>
        <dbReference type="EMBL" id="GIG41799.1"/>
    </source>
</evidence>
<dbReference type="Gene3D" id="3.30.70.380">
    <property type="entry name" value="Ferrodoxin-fold anticodon-binding domain"/>
    <property type="match status" value="1"/>
</dbReference>
<dbReference type="InterPro" id="IPR005147">
    <property type="entry name" value="tRNA_synthase_B5-dom"/>
</dbReference>
<proteinExistence type="predicted"/>
<dbReference type="PROSITE" id="PS51447">
    <property type="entry name" value="FDX_ACB"/>
    <property type="match status" value="1"/>
</dbReference>